<dbReference type="AlphaFoldDB" id="A0AAV6TG51"/>
<evidence type="ECO:0000313" key="2">
    <source>
        <dbReference type="EMBL" id="KAG8170647.1"/>
    </source>
</evidence>
<feature type="compositionally biased region" description="Pro residues" evidence="1">
    <location>
        <begin position="87"/>
        <end position="96"/>
    </location>
</feature>
<accession>A0AAV6TG51</accession>
<organism evidence="2 3">
    <name type="scientific">Oedothorax gibbosus</name>
    <dbReference type="NCBI Taxonomy" id="931172"/>
    <lineage>
        <taxon>Eukaryota</taxon>
        <taxon>Metazoa</taxon>
        <taxon>Ecdysozoa</taxon>
        <taxon>Arthropoda</taxon>
        <taxon>Chelicerata</taxon>
        <taxon>Arachnida</taxon>
        <taxon>Araneae</taxon>
        <taxon>Araneomorphae</taxon>
        <taxon>Entelegynae</taxon>
        <taxon>Araneoidea</taxon>
        <taxon>Linyphiidae</taxon>
        <taxon>Erigoninae</taxon>
        <taxon>Oedothorax</taxon>
    </lineage>
</organism>
<feature type="non-terminal residue" evidence="2">
    <location>
        <position position="1"/>
    </location>
</feature>
<sequence length="230" mass="24647">NPLDHLFWAHPSDQPAPQRPVGPPAPLVDQGRPPAPLVDQGRPPASLVDQGDLLRRGRSRKATCAPDSGPPETDQVTRGGVHAEGRPPAPLIQPPAPLETDQVTRGGVHAETSAHAIRVGSTLLSAMVVPPPELAHSRPVFEDALFSAPHGLPHETHGTKEDVPDACPTFRQVWGPGAASTRRKRVDLCDFEVPAVEGLRSAEDEYVVVMCRPQDRVVATQHSMELRGTA</sequence>
<dbReference type="EMBL" id="JAFNEN010005089">
    <property type="protein sequence ID" value="KAG8170647.1"/>
    <property type="molecule type" value="Genomic_DNA"/>
</dbReference>
<proteinExistence type="predicted"/>
<feature type="region of interest" description="Disordered" evidence="1">
    <location>
        <begin position="1"/>
        <end position="96"/>
    </location>
</feature>
<comment type="caution">
    <text evidence="2">The sequence shown here is derived from an EMBL/GenBank/DDBJ whole genome shotgun (WGS) entry which is preliminary data.</text>
</comment>
<feature type="compositionally biased region" description="Pro residues" evidence="1">
    <location>
        <begin position="17"/>
        <end position="26"/>
    </location>
</feature>
<evidence type="ECO:0000256" key="1">
    <source>
        <dbReference type="SAM" id="MobiDB-lite"/>
    </source>
</evidence>
<protein>
    <submittedName>
        <fullName evidence="2">Uncharacterized protein</fullName>
    </submittedName>
</protein>
<keyword evidence="3" id="KW-1185">Reference proteome</keyword>
<name>A0AAV6TG51_9ARAC</name>
<evidence type="ECO:0000313" key="3">
    <source>
        <dbReference type="Proteomes" id="UP000827092"/>
    </source>
</evidence>
<dbReference type="Proteomes" id="UP000827092">
    <property type="component" value="Unassembled WGS sequence"/>
</dbReference>
<reference evidence="2 3" key="1">
    <citation type="journal article" date="2022" name="Nat. Ecol. Evol.">
        <title>A masculinizing supergene underlies an exaggerated male reproductive morph in a spider.</title>
        <authorList>
            <person name="Hendrickx F."/>
            <person name="De Corte Z."/>
            <person name="Sonet G."/>
            <person name="Van Belleghem S.M."/>
            <person name="Kostlbacher S."/>
            <person name="Vangestel C."/>
        </authorList>
    </citation>
    <scope>NUCLEOTIDE SEQUENCE [LARGE SCALE GENOMIC DNA]</scope>
    <source>
        <strain evidence="2">W744_W776</strain>
    </source>
</reference>
<gene>
    <name evidence="2" type="ORF">JTE90_006021</name>
</gene>